<reference evidence="1 2" key="1">
    <citation type="submission" date="2019-04" db="EMBL/GenBank/DDBJ databases">
        <title>The sequence and de novo assembly of Takifugu bimaculatus genome using PacBio and Hi-C technologies.</title>
        <authorList>
            <person name="Xu P."/>
            <person name="Liu B."/>
            <person name="Zhou Z."/>
        </authorList>
    </citation>
    <scope>NUCLEOTIDE SEQUENCE [LARGE SCALE GENOMIC DNA]</scope>
    <source>
        <strain evidence="1">TB-2018</strain>
        <tissue evidence="1">Muscle</tissue>
    </source>
</reference>
<name>A0A4Z2BF34_9TELE</name>
<organism evidence="1 2">
    <name type="scientific">Takifugu bimaculatus</name>
    <dbReference type="NCBI Taxonomy" id="433685"/>
    <lineage>
        <taxon>Eukaryota</taxon>
        <taxon>Metazoa</taxon>
        <taxon>Chordata</taxon>
        <taxon>Craniata</taxon>
        <taxon>Vertebrata</taxon>
        <taxon>Euteleostomi</taxon>
        <taxon>Actinopterygii</taxon>
        <taxon>Neopterygii</taxon>
        <taxon>Teleostei</taxon>
        <taxon>Neoteleostei</taxon>
        <taxon>Acanthomorphata</taxon>
        <taxon>Eupercaria</taxon>
        <taxon>Tetraodontiformes</taxon>
        <taxon>Tetradontoidea</taxon>
        <taxon>Tetraodontidae</taxon>
        <taxon>Takifugu</taxon>
    </lineage>
</organism>
<dbReference type="AlphaFoldDB" id="A0A4Z2BF34"/>
<dbReference type="Proteomes" id="UP000516260">
    <property type="component" value="Chromosome 4"/>
</dbReference>
<keyword evidence="2" id="KW-1185">Reference proteome</keyword>
<accession>A0A4Z2BF34</accession>
<proteinExistence type="predicted"/>
<protein>
    <submittedName>
        <fullName evidence="1">Uncharacterized protein</fullName>
    </submittedName>
</protein>
<comment type="caution">
    <text evidence="1">The sequence shown here is derived from an EMBL/GenBank/DDBJ whole genome shotgun (WGS) entry which is preliminary data.</text>
</comment>
<evidence type="ECO:0000313" key="1">
    <source>
        <dbReference type="EMBL" id="TNM89750.1"/>
    </source>
</evidence>
<evidence type="ECO:0000313" key="2">
    <source>
        <dbReference type="Proteomes" id="UP000516260"/>
    </source>
</evidence>
<sequence>MIALNGATSPNEKAATHITDLLMQNSLRAGSDPTCAAHMIINGTRVMPIFASFVCHWNYPELTYYKPTAAPAMHSTEARGKHIKNPRHAHIKYANCSFNEYKNTFCGRHGFVTQHVT</sequence>
<gene>
    <name evidence="1" type="ORF">fugu_003984</name>
</gene>
<dbReference type="EMBL" id="SWLE01000017">
    <property type="protein sequence ID" value="TNM89750.1"/>
    <property type="molecule type" value="Genomic_DNA"/>
</dbReference>